<evidence type="ECO:0000313" key="4">
    <source>
        <dbReference type="Proteomes" id="UP000886653"/>
    </source>
</evidence>
<keyword evidence="1" id="KW-0812">Transmembrane</keyword>
<protein>
    <recommendedName>
        <fullName evidence="2">HPP transmembrane region domain-containing protein</fullName>
    </recommendedName>
</protein>
<comment type="caution">
    <text evidence="3">The sequence shown here is derived from an EMBL/GenBank/DDBJ whole genome shotgun (WGS) entry which is preliminary data.</text>
</comment>
<feature type="non-terminal residue" evidence="3">
    <location>
        <position position="1"/>
    </location>
</feature>
<evidence type="ECO:0000256" key="1">
    <source>
        <dbReference type="SAM" id="Phobius"/>
    </source>
</evidence>
<dbReference type="OrthoDB" id="2016548at2759"/>
<feature type="transmembrane region" description="Helical" evidence="1">
    <location>
        <begin position="98"/>
        <end position="116"/>
    </location>
</feature>
<sequence>FDLRPTFPLWFSRFLGYRPSGPNSPIWALGWLVEIPVIVEEYIAAFVSSFFAIVLICLVNSYSDLSHLAVPLSLGSAGASAVILYVTPLTPAASPRSLILGHFLAALVSTIFTRIFHGHLQPMPNVTQGEMSRNVSWLAGALSLAFTILLQSATNSVHPPGGATALLGAISPGFVSIGWRFIAFTLVMCSLLLAVALVFGNLGRRRYPLYWFFPPRPQ</sequence>
<accession>A0A9P6NSR4</accession>
<name>A0A9P6NSR4_9BASI</name>
<keyword evidence="4" id="KW-1185">Reference proteome</keyword>
<feature type="non-terminal residue" evidence="3">
    <location>
        <position position="218"/>
    </location>
</feature>
<evidence type="ECO:0000313" key="3">
    <source>
        <dbReference type="EMBL" id="KAG0150942.1"/>
    </source>
</evidence>
<dbReference type="AlphaFoldDB" id="A0A9P6NSR4"/>
<dbReference type="PANTHER" id="PTHR33741:SF5">
    <property type="entry name" value="TRANSMEMBRANE PROTEIN DDB_G0269096-RELATED"/>
    <property type="match status" value="1"/>
</dbReference>
<dbReference type="PANTHER" id="PTHR33741">
    <property type="entry name" value="TRANSMEMBRANE PROTEIN DDB_G0269096-RELATED"/>
    <property type="match status" value="1"/>
</dbReference>
<feature type="transmembrane region" description="Helical" evidence="1">
    <location>
        <begin position="137"/>
        <end position="157"/>
    </location>
</feature>
<reference evidence="3" key="1">
    <citation type="submission" date="2013-11" db="EMBL/GenBank/DDBJ databases">
        <title>Genome sequence of the fusiform rust pathogen reveals effectors for host alternation and coevolution with pine.</title>
        <authorList>
            <consortium name="DOE Joint Genome Institute"/>
            <person name="Smith K."/>
            <person name="Pendleton A."/>
            <person name="Kubisiak T."/>
            <person name="Anderson C."/>
            <person name="Salamov A."/>
            <person name="Aerts A."/>
            <person name="Riley R."/>
            <person name="Clum A."/>
            <person name="Lindquist E."/>
            <person name="Ence D."/>
            <person name="Campbell M."/>
            <person name="Kronenberg Z."/>
            <person name="Feau N."/>
            <person name="Dhillon B."/>
            <person name="Hamelin R."/>
            <person name="Burleigh J."/>
            <person name="Smith J."/>
            <person name="Yandell M."/>
            <person name="Nelson C."/>
            <person name="Grigoriev I."/>
            <person name="Davis J."/>
        </authorList>
    </citation>
    <scope>NUCLEOTIDE SEQUENCE</scope>
    <source>
        <strain evidence="3">G11</strain>
    </source>
</reference>
<dbReference type="Pfam" id="PF04982">
    <property type="entry name" value="TM_HPP"/>
    <property type="match status" value="1"/>
</dbReference>
<dbReference type="Proteomes" id="UP000886653">
    <property type="component" value="Unassembled WGS sequence"/>
</dbReference>
<feature type="transmembrane region" description="Helical" evidence="1">
    <location>
        <begin position="68"/>
        <end position="86"/>
    </location>
</feature>
<feature type="transmembrane region" description="Helical" evidence="1">
    <location>
        <begin position="177"/>
        <end position="199"/>
    </location>
</feature>
<dbReference type="EMBL" id="MU167216">
    <property type="protein sequence ID" value="KAG0150942.1"/>
    <property type="molecule type" value="Genomic_DNA"/>
</dbReference>
<dbReference type="InterPro" id="IPR058581">
    <property type="entry name" value="TM_HPP"/>
</dbReference>
<organism evidence="3 4">
    <name type="scientific">Cronartium quercuum f. sp. fusiforme G11</name>
    <dbReference type="NCBI Taxonomy" id="708437"/>
    <lineage>
        <taxon>Eukaryota</taxon>
        <taxon>Fungi</taxon>
        <taxon>Dikarya</taxon>
        <taxon>Basidiomycota</taxon>
        <taxon>Pucciniomycotina</taxon>
        <taxon>Pucciniomycetes</taxon>
        <taxon>Pucciniales</taxon>
        <taxon>Coleosporiaceae</taxon>
        <taxon>Cronartium</taxon>
    </lineage>
</organism>
<feature type="domain" description="HPP transmembrane region" evidence="2">
    <location>
        <begin position="39"/>
        <end position="208"/>
    </location>
</feature>
<proteinExistence type="predicted"/>
<keyword evidence="1" id="KW-1133">Transmembrane helix</keyword>
<dbReference type="InterPro" id="IPR007065">
    <property type="entry name" value="HPP"/>
</dbReference>
<gene>
    <name evidence="3" type="ORF">CROQUDRAFT_14189</name>
</gene>
<feature type="transmembrane region" description="Helical" evidence="1">
    <location>
        <begin position="42"/>
        <end position="61"/>
    </location>
</feature>
<keyword evidence="1" id="KW-0472">Membrane</keyword>
<evidence type="ECO:0000259" key="2">
    <source>
        <dbReference type="Pfam" id="PF04982"/>
    </source>
</evidence>